<dbReference type="Proteomes" id="UP000475385">
    <property type="component" value="Unassembled WGS sequence"/>
</dbReference>
<dbReference type="PANTHER" id="PTHR48080:SF4">
    <property type="entry name" value="GLUCARATE DEHYDRATASE"/>
    <property type="match status" value="1"/>
</dbReference>
<gene>
    <name evidence="5" type="ORF">G3576_12665</name>
</gene>
<sequence length="506" mass="52078">MTNALLGLDEATWLGGIAAAPRAIGAAGLTPGPFAACLARGTTLVVADADSAGGLAGLRDLAALARAMGVTLAVRPGEGGLPRAVSLAAALDAAVAAEGPLPPLPAVPKDSPTRIVSIRVQRLALPLKHLYVSSMYCTPKQDRTLVAIRLADGTEGWGETNGTPDCAARVVAIAKGWIGRDALRDRAALRRSFARISFDNRHGRNGLAAYAGLDLAAWDASAKHLGVTLAALLGQSAPLRPVEVACPLPAAVPGRAMERAEITAHMADVSLAPRVAELAAGIAADHGIRAFKYKSAATGIDWDIAALTALRNTLPPGTRLRCDPNGAYSPEEARRLVAGTAALDLEFHEDPTDALEGFARLREAGAGRLASNMCLIEPPDLVAAHRLGLTDLVVLGDIFYWGGIAGLRDASAVAARLGLTPSLHSFYETAVATAANWQMAQALGLDAHHPMDCGVTSLAEDIVAPGLLTVRDGRLTGPEGPGIGLAPDPARIAALALADPVVIPTP</sequence>
<dbReference type="RefSeq" id="WP_164694765.1">
    <property type="nucleotide sequence ID" value="NZ_JAAIKB010000004.1"/>
</dbReference>
<dbReference type="Gene3D" id="3.30.390.10">
    <property type="entry name" value="Enolase-like, N-terminal domain"/>
    <property type="match status" value="1"/>
</dbReference>
<dbReference type="Pfam" id="PF02746">
    <property type="entry name" value="MR_MLE_N"/>
    <property type="match status" value="1"/>
</dbReference>
<protein>
    <recommendedName>
        <fullName evidence="3">glucarate dehydratase</fullName>
        <ecNumber evidence="3">4.2.1.40</ecNumber>
    </recommendedName>
</protein>
<dbReference type="SFLD" id="SFLDS00001">
    <property type="entry name" value="Enolase"/>
    <property type="match status" value="1"/>
</dbReference>
<dbReference type="InterPro" id="IPR013341">
    <property type="entry name" value="Mandelate_racemase_N_dom"/>
</dbReference>
<comment type="caution">
    <text evidence="5">The sequence shown here is derived from an EMBL/GenBank/DDBJ whole genome shotgun (WGS) entry which is preliminary data.</text>
</comment>
<comment type="pathway">
    <text evidence="2">Carbohydrate acid metabolism; D-glucarate degradation; 2,5-dioxopentanoate from D-glucarate: step 1/2.</text>
</comment>
<dbReference type="InterPro" id="IPR034593">
    <property type="entry name" value="DgoD-like"/>
</dbReference>
<evidence type="ECO:0000256" key="3">
    <source>
        <dbReference type="ARBA" id="ARBA00011973"/>
    </source>
</evidence>
<dbReference type="EC" id="4.2.1.40" evidence="3"/>
<dbReference type="SUPFAM" id="SSF54826">
    <property type="entry name" value="Enolase N-terminal domain-like"/>
    <property type="match status" value="1"/>
</dbReference>
<accession>A0A6M1LKL2</accession>
<evidence type="ECO:0000313" key="5">
    <source>
        <dbReference type="EMBL" id="NGM20870.1"/>
    </source>
</evidence>
<evidence type="ECO:0000256" key="1">
    <source>
        <dbReference type="ARBA" id="ARBA00001426"/>
    </source>
</evidence>
<reference evidence="5 6" key="1">
    <citation type="submission" date="2020-02" db="EMBL/GenBank/DDBJ databases">
        <authorList>
            <person name="Kim H.M."/>
            <person name="Jeon C.O."/>
        </authorList>
    </citation>
    <scope>NUCLEOTIDE SEQUENCE [LARGE SCALE GENOMIC DNA]</scope>
    <source>
        <strain evidence="5 6">PeD5</strain>
    </source>
</reference>
<dbReference type="SUPFAM" id="SSF51604">
    <property type="entry name" value="Enolase C-terminal domain-like"/>
    <property type="match status" value="1"/>
</dbReference>
<dbReference type="Pfam" id="PF13378">
    <property type="entry name" value="MR_MLE_C"/>
    <property type="match status" value="1"/>
</dbReference>
<dbReference type="InterPro" id="IPR036849">
    <property type="entry name" value="Enolase-like_C_sf"/>
</dbReference>
<feature type="domain" description="Mandelate racemase/muconate lactonizing enzyme C-terminal" evidence="4">
    <location>
        <begin position="272"/>
        <end position="368"/>
    </location>
</feature>
<dbReference type="EMBL" id="JAAIKB010000004">
    <property type="protein sequence ID" value="NGM20870.1"/>
    <property type="molecule type" value="Genomic_DNA"/>
</dbReference>
<dbReference type="Gene3D" id="3.20.20.120">
    <property type="entry name" value="Enolase-like C-terminal domain"/>
    <property type="match status" value="1"/>
</dbReference>
<dbReference type="AlphaFoldDB" id="A0A6M1LKL2"/>
<organism evidence="5 6">
    <name type="scientific">Falsiroseomonas algicola</name>
    <dbReference type="NCBI Taxonomy" id="2716930"/>
    <lineage>
        <taxon>Bacteria</taxon>
        <taxon>Pseudomonadati</taxon>
        <taxon>Pseudomonadota</taxon>
        <taxon>Alphaproteobacteria</taxon>
        <taxon>Acetobacterales</taxon>
        <taxon>Roseomonadaceae</taxon>
        <taxon>Falsiroseomonas</taxon>
    </lineage>
</organism>
<dbReference type="InterPro" id="IPR013342">
    <property type="entry name" value="Mandelate_racemase_C"/>
</dbReference>
<comment type="catalytic activity">
    <reaction evidence="1">
        <text>D-glucarate = 5-dehydro-4-deoxy-D-glucarate + H2O</text>
        <dbReference type="Rhea" id="RHEA:14573"/>
        <dbReference type="ChEBI" id="CHEBI:15377"/>
        <dbReference type="ChEBI" id="CHEBI:30612"/>
        <dbReference type="ChEBI" id="CHEBI:42819"/>
        <dbReference type="EC" id="4.2.1.40"/>
    </reaction>
</comment>
<keyword evidence="6" id="KW-1185">Reference proteome</keyword>
<dbReference type="SMART" id="SM00922">
    <property type="entry name" value="MR_MLE"/>
    <property type="match status" value="1"/>
</dbReference>
<reference evidence="5 6" key="2">
    <citation type="submission" date="2020-03" db="EMBL/GenBank/DDBJ databases">
        <title>Roseomonas stagni sp. nov., isolated from pond water in Japan.</title>
        <authorList>
            <person name="Furuhata K."/>
            <person name="Miyamoto H."/>
            <person name="Goto K."/>
        </authorList>
    </citation>
    <scope>NUCLEOTIDE SEQUENCE [LARGE SCALE GENOMIC DNA]</scope>
    <source>
        <strain evidence="5 6">PeD5</strain>
    </source>
</reference>
<dbReference type="InterPro" id="IPR029065">
    <property type="entry name" value="Enolase_C-like"/>
</dbReference>
<name>A0A6M1LKL2_9PROT</name>
<dbReference type="PANTHER" id="PTHR48080">
    <property type="entry name" value="D-GALACTONATE DEHYDRATASE-RELATED"/>
    <property type="match status" value="1"/>
</dbReference>
<dbReference type="GO" id="GO:0008872">
    <property type="term" value="F:glucarate dehydratase activity"/>
    <property type="evidence" value="ECO:0007669"/>
    <property type="project" value="UniProtKB-EC"/>
</dbReference>
<dbReference type="InterPro" id="IPR029017">
    <property type="entry name" value="Enolase-like_N"/>
</dbReference>
<evidence type="ECO:0000313" key="6">
    <source>
        <dbReference type="Proteomes" id="UP000475385"/>
    </source>
</evidence>
<evidence type="ECO:0000259" key="4">
    <source>
        <dbReference type="SMART" id="SM00922"/>
    </source>
</evidence>
<evidence type="ECO:0000256" key="2">
    <source>
        <dbReference type="ARBA" id="ARBA00005183"/>
    </source>
</evidence>
<proteinExistence type="predicted"/>